<gene>
    <name evidence="2" type="ORF">JV551A3_V1_1370057</name>
</gene>
<feature type="transmembrane region" description="Helical" evidence="1">
    <location>
        <begin position="65"/>
        <end position="88"/>
    </location>
</feature>
<keyword evidence="1" id="KW-0472">Membrane</keyword>
<accession>A0AAQ1SUR0</accession>
<keyword evidence="3" id="KW-1185">Reference proteome</keyword>
<comment type="caution">
    <text evidence="2">The sequence shown here is derived from an EMBL/GenBank/DDBJ whole genome shotgun (WGS) entry which is preliminary data.</text>
</comment>
<organism evidence="2 3">
    <name type="scientific">Pseudomonas inefficax</name>
    <dbReference type="NCBI Taxonomy" id="2078786"/>
    <lineage>
        <taxon>Bacteria</taxon>
        <taxon>Pseudomonadati</taxon>
        <taxon>Pseudomonadota</taxon>
        <taxon>Gammaproteobacteria</taxon>
        <taxon>Pseudomonadales</taxon>
        <taxon>Pseudomonadaceae</taxon>
        <taxon>Pseudomonas</taxon>
    </lineage>
</organism>
<dbReference type="AlphaFoldDB" id="A0AAQ1SUR0"/>
<evidence type="ECO:0000313" key="2">
    <source>
        <dbReference type="EMBL" id="SPO61450.1"/>
    </source>
</evidence>
<proteinExistence type="predicted"/>
<protein>
    <submittedName>
        <fullName evidence="2">Uncharacterized protein</fullName>
    </submittedName>
</protein>
<evidence type="ECO:0000256" key="1">
    <source>
        <dbReference type="SAM" id="Phobius"/>
    </source>
</evidence>
<keyword evidence="1" id="KW-1133">Transmembrane helix</keyword>
<reference evidence="2 3" key="1">
    <citation type="submission" date="2018-02" db="EMBL/GenBank/DDBJ databases">
        <authorList>
            <person name="Dubost A."/>
        </authorList>
    </citation>
    <scope>NUCLEOTIDE SEQUENCE [LARGE SCALE GENOMIC DNA]</scope>
    <source>
        <strain evidence="3">JV551A3</strain>
    </source>
</reference>
<name>A0AAQ1SUR0_9PSED</name>
<feature type="transmembrane region" description="Helical" evidence="1">
    <location>
        <begin position="148"/>
        <end position="166"/>
    </location>
</feature>
<keyword evidence="1" id="KW-0812">Transmembrane</keyword>
<feature type="transmembrane region" description="Helical" evidence="1">
    <location>
        <begin position="12"/>
        <end position="30"/>
    </location>
</feature>
<sequence>MTSGQQVQHIIGMPLQLIIIGMLQSFIIFIISMQQLFIICMLIPAIGISLQVMPSAMTVHSIMHCIIGIIMPFIGIMGMVIWFMHIIIRLPHCIVIGMPQFIIICIISALLRNIAMSMPAAGFMVQSIPSATISQLMVAIIIGMPAIGIIGMAVFIIGICIAFIMVKSLFKSDERRCNQVR</sequence>
<feature type="transmembrane region" description="Helical" evidence="1">
    <location>
        <begin position="36"/>
        <end position="53"/>
    </location>
</feature>
<dbReference type="EMBL" id="OPYN01000137">
    <property type="protein sequence ID" value="SPO61450.1"/>
    <property type="molecule type" value="Genomic_DNA"/>
</dbReference>
<evidence type="ECO:0000313" key="3">
    <source>
        <dbReference type="Proteomes" id="UP000294335"/>
    </source>
</evidence>
<feature type="transmembrane region" description="Helical" evidence="1">
    <location>
        <begin position="94"/>
        <end position="111"/>
    </location>
</feature>
<dbReference type="Proteomes" id="UP000294335">
    <property type="component" value="Unassembled WGS sequence"/>
</dbReference>